<evidence type="ECO:0000313" key="2">
    <source>
        <dbReference type="Proteomes" id="UP000762676"/>
    </source>
</evidence>
<gene>
    <name evidence="1" type="ORF">ElyMa_001205600</name>
</gene>
<name>A0AAV4I7Y8_9GAST</name>
<dbReference type="Proteomes" id="UP000762676">
    <property type="component" value="Unassembled WGS sequence"/>
</dbReference>
<reference evidence="1 2" key="1">
    <citation type="journal article" date="2021" name="Elife">
        <title>Chloroplast acquisition without the gene transfer in kleptoplastic sea slugs, Plakobranchus ocellatus.</title>
        <authorList>
            <person name="Maeda T."/>
            <person name="Takahashi S."/>
            <person name="Yoshida T."/>
            <person name="Shimamura S."/>
            <person name="Takaki Y."/>
            <person name="Nagai Y."/>
            <person name="Toyoda A."/>
            <person name="Suzuki Y."/>
            <person name="Arimoto A."/>
            <person name="Ishii H."/>
            <person name="Satoh N."/>
            <person name="Nishiyama T."/>
            <person name="Hasebe M."/>
            <person name="Maruyama T."/>
            <person name="Minagawa J."/>
            <person name="Obokata J."/>
            <person name="Shigenobu S."/>
        </authorList>
    </citation>
    <scope>NUCLEOTIDE SEQUENCE [LARGE SCALE GENOMIC DNA]</scope>
</reference>
<sequence>MYFESSQFEIFSILKRLGNYEGLHCRNATCHMKVLTSDLFVPSVRFFLCLPRNWQATHTDPIPTPKTFAFLPFYRVMYPARNVDSLIPGYPADLDRTVARALGASDATDGLENWTQTHLSWLSLVGDQAESLIDHTSA</sequence>
<proteinExistence type="predicted"/>
<evidence type="ECO:0000313" key="1">
    <source>
        <dbReference type="EMBL" id="GFS05663.1"/>
    </source>
</evidence>
<dbReference type="EMBL" id="BMAT01002374">
    <property type="protein sequence ID" value="GFS05663.1"/>
    <property type="molecule type" value="Genomic_DNA"/>
</dbReference>
<keyword evidence="2" id="KW-1185">Reference proteome</keyword>
<comment type="caution">
    <text evidence="1">The sequence shown here is derived from an EMBL/GenBank/DDBJ whole genome shotgun (WGS) entry which is preliminary data.</text>
</comment>
<protein>
    <submittedName>
        <fullName evidence="1">Uncharacterized protein</fullName>
    </submittedName>
</protein>
<accession>A0AAV4I7Y8</accession>
<organism evidence="1 2">
    <name type="scientific">Elysia marginata</name>
    <dbReference type="NCBI Taxonomy" id="1093978"/>
    <lineage>
        <taxon>Eukaryota</taxon>
        <taxon>Metazoa</taxon>
        <taxon>Spiralia</taxon>
        <taxon>Lophotrochozoa</taxon>
        <taxon>Mollusca</taxon>
        <taxon>Gastropoda</taxon>
        <taxon>Heterobranchia</taxon>
        <taxon>Euthyneura</taxon>
        <taxon>Panpulmonata</taxon>
        <taxon>Sacoglossa</taxon>
        <taxon>Placobranchoidea</taxon>
        <taxon>Plakobranchidae</taxon>
        <taxon>Elysia</taxon>
    </lineage>
</organism>
<dbReference type="AlphaFoldDB" id="A0AAV4I7Y8"/>